<dbReference type="EMBL" id="DWWT01000038">
    <property type="protein sequence ID" value="HJC06185.1"/>
    <property type="molecule type" value="Genomic_DNA"/>
</dbReference>
<reference evidence="1" key="1">
    <citation type="journal article" date="2021" name="PeerJ">
        <title>Extensive microbial diversity within the chicken gut microbiome revealed by metagenomics and culture.</title>
        <authorList>
            <person name="Gilroy R."/>
            <person name="Ravi A."/>
            <person name="Getino M."/>
            <person name="Pursley I."/>
            <person name="Horton D.L."/>
            <person name="Alikhan N.F."/>
            <person name="Baker D."/>
            <person name="Gharbi K."/>
            <person name="Hall N."/>
            <person name="Watson M."/>
            <person name="Adriaenssens E.M."/>
            <person name="Foster-Nyarko E."/>
            <person name="Jarju S."/>
            <person name="Secka A."/>
            <person name="Antonio M."/>
            <person name="Oren A."/>
            <person name="Chaudhuri R.R."/>
            <person name="La Ragione R."/>
            <person name="Hildebrand F."/>
            <person name="Pallen M.J."/>
        </authorList>
    </citation>
    <scope>NUCLEOTIDE SEQUENCE</scope>
    <source>
        <strain evidence="1">CHK180-15479</strain>
    </source>
</reference>
<accession>A0A9D2SHB1</accession>
<evidence type="ECO:0000313" key="1">
    <source>
        <dbReference type="EMBL" id="HJC06185.1"/>
    </source>
</evidence>
<dbReference type="AlphaFoldDB" id="A0A9D2SHB1"/>
<gene>
    <name evidence="1" type="ORF">H9704_08535</name>
</gene>
<evidence type="ECO:0000313" key="2">
    <source>
        <dbReference type="Proteomes" id="UP000823910"/>
    </source>
</evidence>
<proteinExistence type="predicted"/>
<name>A0A9D2SHB1_9FIRM</name>
<organism evidence="1 2">
    <name type="scientific">Candidatus Enterocloster excrementipullorum</name>
    <dbReference type="NCBI Taxonomy" id="2838559"/>
    <lineage>
        <taxon>Bacteria</taxon>
        <taxon>Bacillati</taxon>
        <taxon>Bacillota</taxon>
        <taxon>Clostridia</taxon>
        <taxon>Lachnospirales</taxon>
        <taxon>Lachnospiraceae</taxon>
        <taxon>Enterocloster</taxon>
    </lineage>
</organism>
<protein>
    <submittedName>
        <fullName evidence="1">Uncharacterized protein</fullName>
    </submittedName>
</protein>
<comment type="caution">
    <text evidence="1">The sequence shown here is derived from an EMBL/GenBank/DDBJ whole genome shotgun (WGS) entry which is preliminary data.</text>
</comment>
<reference evidence="1" key="2">
    <citation type="submission" date="2021-04" db="EMBL/GenBank/DDBJ databases">
        <authorList>
            <person name="Gilroy R."/>
        </authorList>
    </citation>
    <scope>NUCLEOTIDE SEQUENCE</scope>
    <source>
        <strain evidence="1">CHK180-15479</strain>
    </source>
</reference>
<dbReference type="Proteomes" id="UP000823910">
    <property type="component" value="Unassembled WGS sequence"/>
</dbReference>
<sequence>MKMQIVAAVCAGTALRLFAVNGTKERAMRQPGFQEGGPGSERVQGQ</sequence>